<dbReference type="InterPro" id="IPR044861">
    <property type="entry name" value="IPNS-like_FE2OG_OXY"/>
</dbReference>
<name>E3QZ83_COLGM</name>
<dbReference type="Proteomes" id="UP000008782">
    <property type="component" value="Unassembled WGS sequence"/>
</dbReference>
<dbReference type="STRING" id="645133.E3QZ83"/>
<dbReference type="VEuPathDB" id="FungiDB:GLRG_11312"/>
<dbReference type="InterPro" id="IPR027443">
    <property type="entry name" value="IPNS-like_sf"/>
</dbReference>
<dbReference type="InterPro" id="IPR050231">
    <property type="entry name" value="Iron_ascorbate_oxido_reductase"/>
</dbReference>
<evidence type="ECO:0000259" key="3">
    <source>
        <dbReference type="PROSITE" id="PS51471"/>
    </source>
</evidence>
<dbReference type="eggNOG" id="KOG0143">
    <property type="taxonomic scope" value="Eukaryota"/>
</dbReference>
<protein>
    <submittedName>
        <fullName evidence="4">2OG-Fe(II) oxygenase superfamily protein</fullName>
    </submittedName>
</protein>
<gene>
    <name evidence="4" type="ORF">GLRG_11312</name>
</gene>
<dbReference type="HOGENOM" id="CLU_1224680_0_0_1"/>
<dbReference type="InterPro" id="IPR005123">
    <property type="entry name" value="Oxoglu/Fe-dep_dioxygenase_dom"/>
</dbReference>
<evidence type="ECO:0000256" key="2">
    <source>
        <dbReference type="RuleBase" id="RU003682"/>
    </source>
</evidence>
<dbReference type="RefSeq" id="XP_008100191.1">
    <property type="nucleotide sequence ID" value="XM_008102000.1"/>
</dbReference>
<dbReference type="SUPFAM" id="SSF51197">
    <property type="entry name" value="Clavaminate synthase-like"/>
    <property type="match status" value="1"/>
</dbReference>
<evidence type="ECO:0000313" key="5">
    <source>
        <dbReference type="Proteomes" id="UP000008782"/>
    </source>
</evidence>
<dbReference type="GO" id="GO:0046872">
    <property type="term" value="F:metal ion binding"/>
    <property type="evidence" value="ECO:0007669"/>
    <property type="project" value="UniProtKB-KW"/>
</dbReference>
<dbReference type="GO" id="GO:0016491">
    <property type="term" value="F:oxidoreductase activity"/>
    <property type="evidence" value="ECO:0007669"/>
    <property type="project" value="UniProtKB-KW"/>
</dbReference>
<dbReference type="AlphaFoldDB" id="E3QZ83"/>
<comment type="similarity">
    <text evidence="1 2">Belongs to the iron/ascorbate-dependent oxidoreductase family.</text>
</comment>
<dbReference type="EMBL" id="GG697413">
    <property type="protein sequence ID" value="EFQ36171.1"/>
    <property type="molecule type" value="Genomic_DNA"/>
</dbReference>
<dbReference type="PROSITE" id="PS51471">
    <property type="entry name" value="FE2OG_OXY"/>
    <property type="match status" value="1"/>
</dbReference>
<keyword evidence="2" id="KW-0560">Oxidoreductase</keyword>
<keyword evidence="2" id="KW-0479">Metal-binding</keyword>
<proteinExistence type="inferred from homology"/>
<accession>E3QZ83</accession>
<dbReference type="Pfam" id="PF03171">
    <property type="entry name" value="2OG-FeII_Oxy"/>
    <property type="match status" value="1"/>
</dbReference>
<dbReference type="GeneID" id="24416676"/>
<feature type="domain" description="Fe2OG dioxygenase" evidence="3">
    <location>
        <begin position="48"/>
        <end position="151"/>
    </location>
</feature>
<keyword evidence="5" id="KW-1185">Reference proteome</keyword>
<evidence type="ECO:0000313" key="4">
    <source>
        <dbReference type="EMBL" id="EFQ36171.1"/>
    </source>
</evidence>
<organism evidence="5">
    <name type="scientific">Colletotrichum graminicola (strain M1.001 / M2 / FGSC 10212)</name>
    <name type="common">Maize anthracnose fungus</name>
    <name type="synonym">Glomerella graminicola</name>
    <dbReference type="NCBI Taxonomy" id="645133"/>
    <lineage>
        <taxon>Eukaryota</taxon>
        <taxon>Fungi</taxon>
        <taxon>Dikarya</taxon>
        <taxon>Ascomycota</taxon>
        <taxon>Pezizomycotina</taxon>
        <taxon>Sordariomycetes</taxon>
        <taxon>Hypocreomycetidae</taxon>
        <taxon>Glomerellales</taxon>
        <taxon>Glomerellaceae</taxon>
        <taxon>Colletotrichum</taxon>
        <taxon>Colletotrichum graminicola species complex</taxon>
    </lineage>
</organism>
<dbReference type="PANTHER" id="PTHR47990">
    <property type="entry name" value="2-OXOGLUTARATE (2OG) AND FE(II)-DEPENDENT OXYGENASE SUPERFAMILY PROTEIN-RELATED"/>
    <property type="match status" value="1"/>
</dbReference>
<evidence type="ECO:0000256" key="1">
    <source>
        <dbReference type="ARBA" id="ARBA00008056"/>
    </source>
</evidence>
<reference evidence="5" key="1">
    <citation type="journal article" date="2012" name="Nat. Genet.">
        <title>Lifestyle transitions in plant pathogenic Colletotrichum fungi deciphered by genome and transcriptome analyses.</title>
        <authorList>
            <person name="O'Connell R.J."/>
            <person name="Thon M.R."/>
            <person name="Hacquard S."/>
            <person name="Amyotte S.G."/>
            <person name="Kleemann J."/>
            <person name="Torres M.F."/>
            <person name="Damm U."/>
            <person name="Buiate E.A."/>
            <person name="Epstein L."/>
            <person name="Alkan N."/>
            <person name="Altmueller J."/>
            <person name="Alvarado-Balderrama L."/>
            <person name="Bauser C.A."/>
            <person name="Becker C."/>
            <person name="Birren B.W."/>
            <person name="Chen Z."/>
            <person name="Choi J."/>
            <person name="Crouch J.A."/>
            <person name="Duvick J.P."/>
            <person name="Farman M.A."/>
            <person name="Gan P."/>
            <person name="Heiman D."/>
            <person name="Henrissat B."/>
            <person name="Howard R.J."/>
            <person name="Kabbage M."/>
            <person name="Koch C."/>
            <person name="Kracher B."/>
            <person name="Kubo Y."/>
            <person name="Law A.D."/>
            <person name="Lebrun M.-H."/>
            <person name="Lee Y.-H."/>
            <person name="Miyara I."/>
            <person name="Moore N."/>
            <person name="Neumann U."/>
            <person name="Nordstroem K."/>
            <person name="Panaccione D.G."/>
            <person name="Panstruga R."/>
            <person name="Place M."/>
            <person name="Proctor R.H."/>
            <person name="Prusky D."/>
            <person name="Rech G."/>
            <person name="Reinhardt R."/>
            <person name="Rollins J.A."/>
            <person name="Rounsley S."/>
            <person name="Schardl C.L."/>
            <person name="Schwartz D.C."/>
            <person name="Shenoy N."/>
            <person name="Shirasu K."/>
            <person name="Sikhakolli U.R."/>
            <person name="Stueber K."/>
            <person name="Sukno S.A."/>
            <person name="Sweigard J.A."/>
            <person name="Takano Y."/>
            <person name="Takahara H."/>
            <person name="Trail F."/>
            <person name="van der Does H.C."/>
            <person name="Voll L.M."/>
            <person name="Will I."/>
            <person name="Young S."/>
            <person name="Zeng Q."/>
            <person name="Zhang J."/>
            <person name="Zhou S."/>
            <person name="Dickman M.B."/>
            <person name="Schulze-Lefert P."/>
            <person name="Ver Loren van Themaat E."/>
            <person name="Ma L.-J."/>
            <person name="Vaillancourt L.J."/>
        </authorList>
    </citation>
    <scope>NUCLEOTIDE SEQUENCE [LARGE SCALE GENOMIC DNA]</scope>
    <source>
        <strain evidence="5">M1.001 / M2 / FGSC 10212</strain>
    </source>
</reference>
<keyword evidence="2" id="KW-0408">Iron</keyword>
<dbReference type="Gene3D" id="2.60.120.330">
    <property type="entry name" value="B-lactam Antibiotic, Isopenicillin N Synthase, Chain"/>
    <property type="match status" value="1"/>
</dbReference>
<sequence length="226" mass="26070">MSYEFYHSAKSLKFYHNELTPRLLDAINSFVGLPEGILKQLHKESSEVAHFLFYHHQWYKDIRRKRAAYAGHTDIGTITYLYANPVASLQVYSSQGWEYVAYIPNSIVINMGDAMEFITKGQINATLHRVIKPLPTQDNDVRTALIYFVHPNHSCMVQSVRHYQELRARYTSLTRESPGALINGAGLNRVISALSSTREDIYFVPINSQAWELSKRVWLCWNNNIT</sequence>
<dbReference type="OrthoDB" id="406156at2759"/>